<dbReference type="Gene3D" id="3.80.10.10">
    <property type="entry name" value="Ribonuclease Inhibitor"/>
    <property type="match status" value="2"/>
</dbReference>
<keyword evidence="3" id="KW-0611">Plant defense</keyword>
<dbReference type="GO" id="GO:0005524">
    <property type="term" value="F:ATP binding"/>
    <property type="evidence" value="ECO:0007669"/>
    <property type="project" value="UniProtKB-KW"/>
</dbReference>
<dbReference type="InterPro" id="IPR057135">
    <property type="entry name" value="At4g27190-like_LRR"/>
</dbReference>
<evidence type="ECO:0000259" key="6">
    <source>
        <dbReference type="SMART" id="SM00382"/>
    </source>
</evidence>
<dbReference type="OMA" id="YIEMANS"/>
<dbReference type="Gene3D" id="1.10.8.430">
    <property type="entry name" value="Helical domain of apoptotic protease-activating factors"/>
    <property type="match status" value="1"/>
</dbReference>
<gene>
    <name evidence="7" type="ORF">EUGRSUZ_G00412</name>
</gene>
<dbReference type="Gene3D" id="3.40.50.300">
    <property type="entry name" value="P-loop containing nucleotide triphosphate hydrolases"/>
    <property type="match status" value="1"/>
</dbReference>
<dbReference type="InterPro" id="IPR003593">
    <property type="entry name" value="AAA+_ATPase"/>
</dbReference>
<name>A0A059BA93_EUCGR</name>
<dbReference type="GO" id="GO:0043531">
    <property type="term" value="F:ADP binding"/>
    <property type="evidence" value="ECO:0007669"/>
    <property type="project" value="InterPro"/>
</dbReference>
<dbReference type="FunFam" id="3.40.50.300:FF:001091">
    <property type="entry name" value="Probable disease resistance protein At1g61300"/>
    <property type="match status" value="1"/>
</dbReference>
<dbReference type="eggNOG" id="KOG4658">
    <property type="taxonomic scope" value="Eukaryota"/>
</dbReference>
<dbReference type="SMART" id="SM00382">
    <property type="entry name" value="AAA"/>
    <property type="match status" value="1"/>
</dbReference>
<dbReference type="EMBL" id="KK198759">
    <property type="protein sequence ID" value="KCW62821.1"/>
    <property type="molecule type" value="Genomic_DNA"/>
</dbReference>
<comment type="similarity">
    <text evidence="1">Belongs to the disease resistance NB-LRR family.</text>
</comment>
<evidence type="ECO:0000256" key="2">
    <source>
        <dbReference type="ARBA" id="ARBA00022741"/>
    </source>
</evidence>
<proteinExistence type="inferred from homology"/>
<dbReference type="Pfam" id="PF23247">
    <property type="entry name" value="LRR_RPS2"/>
    <property type="match status" value="1"/>
</dbReference>
<dbReference type="InterPro" id="IPR042197">
    <property type="entry name" value="Apaf_helical"/>
</dbReference>
<keyword evidence="5" id="KW-0175">Coiled coil</keyword>
<organism evidence="7">
    <name type="scientific">Eucalyptus grandis</name>
    <name type="common">Flooded gum</name>
    <dbReference type="NCBI Taxonomy" id="71139"/>
    <lineage>
        <taxon>Eukaryota</taxon>
        <taxon>Viridiplantae</taxon>
        <taxon>Streptophyta</taxon>
        <taxon>Embryophyta</taxon>
        <taxon>Tracheophyta</taxon>
        <taxon>Spermatophyta</taxon>
        <taxon>Magnoliopsida</taxon>
        <taxon>eudicotyledons</taxon>
        <taxon>Gunneridae</taxon>
        <taxon>Pentapetalae</taxon>
        <taxon>rosids</taxon>
        <taxon>malvids</taxon>
        <taxon>Myrtales</taxon>
        <taxon>Myrtaceae</taxon>
        <taxon>Myrtoideae</taxon>
        <taxon>Eucalypteae</taxon>
        <taxon>Eucalyptus</taxon>
    </lineage>
</organism>
<dbReference type="PRINTS" id="PR00364">
    <property type="entry name" value="DISEASERSIST"/>
</dbReference>
<dbReference type="SUPFAM" id="SSF52047">
    <property type="entry name" value="RNI-like"/>
    <property type="match status" value="1"/>
</dbReference>
<dbReference type="InterPro" id="IPR050905">
    <property type="entry name" value="Plant_NBS-LRR"/>
</dbReference>
<dbReference type="GO" id="GO:0006952">
    <property type="term" value="P:defense response"/>
    <property type="evidence" value="ECO:0007669"/>
    <property type="project" value="UniProtKB-KW"/>
</dbReference>
<dbReference type="InterPro" id="IPR002182">
    <property type="entry name" value="NB-ARC"/>
</dbReference>
<dbReference type="AlphaFoldDB" id="A0A059BA93"/>
<feature type="coiled-coil region" evidence="5">
    <location>
        <begin position="41"/>
        <end position="82"/>
    </location>
</feature>
<evidence type="ECO:0000256" key="5">
    <source>
        <dbReference type="SAM" id="Coils"/>
    </source>
</evidence>
<evidence type="ECO:0000256" key="3">
    <source>
        <dbReference type="ARBA" id="ARBA00022821"/>
    </source>
</evidence>
<dbReference type="PANTHER" id="PTHR33463:SF203">
    <property type="entry name" value="AAA+ ATPASE DOMAIN-CONTAINING PROTEIN"/>
    <property type="match status" value="1"/>
</dbReference>
<protein>
    <recommendedName>
        <fullName evidence="6">AAA+ ATPase domain-containing protein</fullName>
    </recommendedName>
</protein>
<dbReference type="STRING" id="71139.A0A059BA93"/>
<sequence>MVDIVVSVAAKVAEYLVAPVGRQCGYVIFTNSYVGQLQKELEKLDEVKVGMQRSVNDAEDNMMEIRLEVNRWKNDAENSTDKARVVLDKDGRATNKTCFCGWLPNPKERYLIGRDARKTALAIQALILQGKFERVYYERAPAGHVPGASDKNLSAGEGGDTITDSRASIFQDIVKALDDEKLKVIGVYGPGGVGKTTLLEEVEKKLKKEGRPFHMIAKAKVSQTQDLNKIQDDIAYFFGLNLKDEPSKEGRRDLLCRRLQKDPSDKILIILDDLWDKLDLKAVGIPLVDESRGCKLLLTSRFKDVLEKEMGADRTFLLQGLKDDKAFRLFENEVGDKLKGNEELKLIADQVIKKLAGLPLLIISVANTLKSSDESAWRNALIVRLSYDHLKSEDAKYLFVLCGLIGGTIQVELLFVLAMGLGLFERFNKTIQVSRDRLSNMLNELRSACLLLDGGNDKGNVTIHDLYSEVVISAPFRGHNSLMMNSNCGSWPKEKLEKCWAICLTDVGKDRLAEIMTCRFRDLKHVVSTKKLALDARTPTWYHCDVGDVAVLGKLKALQILSFVGSRISKLPKEIGELTNMRSLNLSNCRELKIIEFGVLKSLIKLEELHMKESFNRWTGKDETPFEFCNAKLAEFKSLRKIASLEILIPNPNILLEDADLPFKNLIRFWINIGDAGGSDIEGLRTMKLRLEGNDSILSKEWVQKNLYKTQYLHLDGLREFKKTAHELCIKGFPQLKHLIILNSPSIRYIASSSNDLLIDFVMLESLFLDNLINLEKICHGLVAPECFSTLKAVSVKKCDRLKNLWCLSEMQRIIQLKDIKVWDCDSMRAIILDDVREDKVAADDIVQLLNVRCLDLQNLPNMMSFCSGAEITSEDALIKVTFPNIQILEVEGLQCKELWNNQIPDHSFSELGFLKLKDCDNLQHIAPSYLWKRLHRSLYVLEVISCRSIEIIYEGDGIDIECGDLRRLVLHDLGNLRHIWQSDGLPNVPFPKLRDVEVKRCSRLEMLFPTFTVKFLGQIKDLMVVSCENMELIAGHEIGEEATRTTVTFSKLISLGLFKLPKFKGILPERYSLKLPRSKDFPSSLFFQMVDCGVEKNRGYFEKTLGLVRRRGSSIHQQPLPSTKH</sequence>
<reference evidence="7" key="1">
    <citation type="submission" date="2013-07" db="EMBL/GenBank/DDBJ databases">
        <title>The genome of Eucalyptus grandis.</title>
        <authorList>
            <person name="Schmutz J."/>
            <person name="Hayes R."/>
            <person name="Myburg A."/>
            <person name="Tuskan G."/>
            <person name="Grattapaglia D."/>
            <person name="Rokhsar D.S."/>
        </authorList>
    </citation>
    <scope>NUCLEOTIDE SEQUENCE</scope>
    <source>
        <tissue evidence="7">Leaf extractions</tissue>
    </source>
</reference>
<dbReference type="Pfam" id="PF00931">
    <property type="entry name" value="NB-ARC"/>
    <property type="match status" value="1"/>
</dbReference>
<dbReference type="SUPFAM" id="SSF52540">
    <property type="entry name" value="P-loop containing nucleoside triphosphate hydrolases"/>
    <property type="match status" value="1"/>
</dbReference>
<feature type="domain" description="AAA+ ATPase" evidence="6">
    <location>
        <begin position="181"/>
        <end position="321"/>
    </location>
</feature>
<keyword evidence="2" id="KW-0547">Nucleotide-binding</keyword>
<evidence type="ECO:0000256" key="4">
    <source>
        <dbReference type="ARBA" id="ARBA00022840"/>
    </source>
</evidence>
<accession>A0A059BA93</accession>
<dbReference type="Gramene" id="KCW62821">
    <property type="protein sequence ID" value="KCW62821"/>
    <property type="gene ID" value="EUGRSUZ_G00412"/>
</dbReference>
<dbReference type="InterPro" id="IPR032675">
    <property type="entry name" value="LRR_dom_sf"/>
</dbReference>
<dbReference type="PANTHER" id="PTHR33463">
    <property type="entry name" value="NB-ARC DOMAIN-CONTAINING PROTEIN-RELATED"/>
    <property type="match status" value="1"/>
</dbReference>
<dbReference type="InParanoid" id="A0A059BA93"/>
<keyword evidence="4" id="KW-0067">ATP-binding</keyword>
<evidence type="ECO:0000256" key="1">
    <source>
        <dbReference type="ARBA" id="ARBA00008894"/>
    </source>
</evidence>
<evidence type="ECO:0000313" key="7">
    <source>
        <dbReference type="EMBL" id="KCW62821.1"/>
    </source>
</evidence>
<dbReference type="InterPro" id="IPR027417">
    <property type="entry name" value="P-loop_NTPase"/>
</dbReference>